<keyword evidence="2 3" id="KW-0694">RNA-binding</keyword>
<dbReference type="HAMAP" id="MF_00023">
    <property type="entry name" value="SmpB"/>
    <property type="match status" value="1"/>
</dbReference>
<name>A0A0K2BLN5_9GAMM</name>
<dbReference type="OrthoDB" id="9805462at2"/>
<gene>
    <name evidence="3 4" type="primary">smpB</name>
    <name evidence="4" type="ORF">AB162_516</name>
</gene>
<dbReference type="PANTHER" id="PTHR30308">
    <property type="entry name" value="TMRNA-BINDING COMPONENT OF TRANS-TRANSLATION TAGGING COMPLEX"/>
    <property type="match status" value="1"/>
</dbReference>
<dbReference type="InterPro" id="IPR000037">
    <property type="entry name" value="SsrA-bd_prot"/>
</dbReference>
<evidence type="ECO:0000256" key="2">
    <source>
        <dbReference type="ARBA" id="ARBA00022884"/>
    </source>
</evidence>
<dbReference type="GO" id="GO:0070929">
    <property type="term" value="P:trans-translation"/>
    <property type="evidence" value="ECO:0007669"/>
    <property type="project" value="UniProtKB-UniRule"/>
</dbReference>
<evidence type="ECO:0000313" key="5">
    <source>
        <dbReference type="Proteomes" id="UP000056466"/>
    </source>
</evidence>
<dbReference type="SUPFAM" id="SSF74982">
    <property type="entry name" value="Small protein B (SmpB)"/>
    <property type="match status" value="1"/>
</dbReference>
<dbReference type="GO" id="GO:0005829">
    <property type="term" value="C:cytosol"/>
    <property type="evidence" value="ECO:0007669"/>
    <property type="project" value="TreeGrafter"/>
</dbReference>
<keyword evidence="5" id="KW-1185">Reference proteome</keyword>
<sequence>MNKKYKSSLTTIEQNKHVSHEFFIEKKFEAGLSLQGWEVQALRARRVNISNSYVLLNNNEAFLFGATFQPLIVASSNIVCYPTRSRKLLLNRSELDFIFGQVNRKGYTIVPLSIYWKQHLAKLQIGVAKGKKNMINVIVLKNVNGS</sequence>
<comment type="subcellular location">
    <subcellularLocation>
        <location evidence="3">Cytoplasm</location>
    </subcellularLocation>
    <text evidence="3">The tmRNA-SmpB complex associates with stalled 70S ribosomes.</text>
</comment>
<dbReference type="EMBL" id="CP011787">
    <property type="protein sequence ID" value="AKZ66097.1"/>
    <property type="molecule type" value="Genomic_DNA"/>
</dbReference>
<dbReference type="NCBIfam" id="NF003843">
    <property type="entry name" value="PRK05422.1"/>
    <property type="match status" value="1"/>
</dbReference>
<dbReference type="InterPro" id="IPR020081">
    <property type="entry name" value="SsrA-bd_prot_CS"/>
</dbReference>
<dbReference type="Proteomes" id="UP000056466">
    <property type="component" value="Chromosome"/>
</dbReference>
<evidence type="ECO:0000256" key="3">
    <source>
        <dbReference type="HAMAP-Rule" id="MF_00023"/>
    </source>
</evidence>
<proteinExistence type="inferred from homology"/>
<dbReference type="KEGG" id="bcig:AB162_516"/>
<evidence type="ECO:0000256" key="1">
    <source>
        <dbReference type="ARBA" id="ARBA00022490"/>
    </source>
</evidence>
<dbReference type="PATRIC" id="fig|186490.8.peg.486"/>
<accession>A0A0K2BLN5</accession>
<protein>
    <recommendedName>
        <fullName evidence="3">SsrA-binding protein</fullName>
    </recommendedName>
    <alternativeName>
        <fullName evidence="3">Small protein B</fullName>
    </alternativeName>
</protein>
<dbReference type="InterPro" id="IPR023620">
    <property type="entry name" value="SmpB"/>
</dbReference>
<evidence type="ECO:0000313" key="4">
    <source>
        <dbReference type="EMBL" id="AKZ66097.1"/>
    </source>
</evidence>
<comment type="function">
    <text evidence="3">Required for rescue of stalled ribosomes mediated by trans-translation. Binds to transfer-messenger RNA (tmRNA), required for stable association of tmRNA with ribosomes. tmRNA and SmpB together mimic tRNA shape, replacing the anticodon stem-loop with SmpB. tmRNA is encoded by the ssrA gene; the 2 termini fold to resemble tRNA(Ala) and it encodes a 'tag peptide', a short internal open reading frame. During trans-translation Ala-aminoacylated tmRNA acts like a tRNA, entering the A-site of stalled ribosomes, displacing the stalled mRNA. The ribosome then switches to translate the ORF on the tmRNA; the nascent peptide is terminated with the 'tag peptide' encoded by the tmRNA and targeted for degradation. The ribosome is freed to recommence translation, which seems to be the essential function of trans-translation.</text>
</comment>
<dbReference type="Gene3D" id="2.40.280.10">
    <property type="match status" value="1"/>
</dbReference>
<dbReference type="AlphaFoldDB" id="A0A0K2BLN5"/>
<organism evidence="4 5">
    <name type="scientific">Candidatus Palibaumannia cicadellinicola</name>
    <dbReference type="NCBI Taxonomy" id="186490"/>
    <lineage>
        <taxon>Bacteria</taxon>
        <taxon>Pseudomonadati</taxon>
        <taxon>Pseudomonadota</taxon>
        <taxon>Gammaproteobacteria</taxon>
        <taxon>Candidatus Palibaumannia</taxon>
    </lineage>
</organism>
<comment type="similarity">
    <text evidence="3">Belongs to the SmpB family.</text>
</comment>
<dbReference type="CDD" id="cd09294">
    <property type="entry name" value="SmpB"/>
    <property type="match status" value="1"/>
</dbReference>
<dbReference type="NCBIfam" id="TIGR00086">
    <property type="entry name" value="smpB"/>
    <property type="match status" value="1"/>
</dbReference>
<keyword evidence="1 3" id="KW-0963">Cytoplasm</keyword>
<dbReference type="GO" id="GO:0003723">
    <property type="term" value="F:RNA binding"/>
    <property type="evidence" value="ECO:0007669"/>
    <property type="project" value="UniProtKB-UniRule"/>
</dbReference>
<dbReference type="GO" id="GO:0070930">
    <property type="term" value="P:trans-translation-dependent protein tagging"/>
    <property type="evidence" value="ECO:0007669"/>
    <property type="project" value="TreeGrafter"/>
</dbReference>
<dbReference type="PANTHER" id="PTHR30308:SF2">
    <property type="entry name" value="SSRA-BINDING PROTEIN"/>
    <property type="match status" value="1"/>
</dbReference>
<reference evidence="4 5" key="1">
    <citation type="submission" date="2015-06" db="EMBL/GenBank/DDBJ databases">
        <title>Lineage-specific patterns of genome deterioration in obligate symbionts.</title>
        <authorList>
            <person name="Bennett G.M."/>
            <person name="McCutcheon J.P."/>
            <person name="McDonald B.R."/>
            <person name="Moran N.A."/>
        </authorList>
    </citation>
    <scope>NUCLEOTIDE SEQUENCE [LARGE SCALE GENOMIC DNA]</scope>
    <source>
        <strain evidence="4 5">B-GSS</strain>
    </source>
</reference>
<dbReference type="PROSITE" id="PS01317">
    <property type="entry name" value="SSRP"/>
    <property type="match status" value="1"/>
</dbReference>
<dbReference type="Pfam" id="PF01668">
    <property type="entry name" value="SmpB"/>
    <property type="match status" value="1"/>
</dbReference>